<dbReference type="EMBL" id="JAPCWZ010000003">
    <property type="protein sequence ID" value="KAK8872331.1"/>
    <property type="molecule type" value="Genomic_DNA"/>
</dbReference>
<accession>A0ABR2J3I6</accession>
<dbReference type="SUPFAM" id="SSF48403">
    <property type="entry name" value="Ankyrin repeat"/>
    <property type="match status" value="1"/>
</dbReference>
<dbReference type="InterPro" id="IPR002110">
    <property type="entry name" value="Ankyrin_rpt"/>
</dbReference>
<keyword evidence="2" id="KW-1185">Reference proteome</keyword>
<gene>
    <name evidence="1" type="ORF">PGQ11_002845</name>
</gene>
<reference evidence="1 2" key="1">
    <citation type="journal article" date="2024" name="IMA Fungus">
        <title>Apiospora arundinis, a panoply of carbohydrate-active enzymes and secondary metabolites.</title>
        <authorList>
            <person name="Sorensen T."/>
            <person name="Petersen C."/>
            <person name="Muurmann A.T."/>
            <person name="Christiansen J.V."/>
            <person name="Brundto M.L."/>
            <person name="Overgaard C.K."/>
            <person name="Boysen A.T."/>
            <person name="Wollenberg R.D."/>
            <person name="Larsen T.O."/>
            <person name="Sorensen J.L."/>
            <person name="Nielsen K.L."/>
            <person name="Sondergaard T.E."/>
        </authorList>
    </citation>
    <scope>NUCLEOTIDE SEQUENCE [LARGE SCALE GENOMIC DNA]</scope>
    <source>
        <strain evidence="1 2">AAU 773</strain>
    </source>
</reference>
<proteinExistence type="predicted"/>
<dbReference type="Pfam" id="PF12796">
    <property type="entry name" value="Ank_2"/>
    <property type="match status" value="1"/>
</dbReference>
<dbReference type="Gene3D" id="1.25.40.20">
    <property type="entry name" value="Ankyrin repeat-containing domain"/>
    <property type="match status" value="1"/>
</dbReference>
<dbReference type="InterPro" id="IPR036770">
    <property type="entry name" value="Ankyrin_rpt-contain_sf"/>
</dbReference>
<evidence type="ECO:0008006" key="3">
    <source>
        <dbReference type="Google" id="ProtNLM"/>
    </source>
</evidence>
<name>A0ABR2J3I6_9PEZI</name>
<dbReference type="Proteomes" id="UP001390339">
    <property type="component" value="Unassembled WGS sequence"/>
</dbReference>
<organism evidence="1 2">
    <name type="scientific">Apiospora arundinis</name>
    <dbReference type="NCBI Taxonomy" id="335852"/>
    <lineage>
        <taxon>Eukaryota</taxon>
        <taxon>Fungi</taxon>
        <taxon>Dikarya</taxon>
        <taxon>Ascomycota</taxon>
        <taxon>Pezizomycotina</taxon>
        <taxon>Sordariomycetes</taxon>
        <taxon>Xylariomycetidae</taxon>
        <taxon>Amphisphaeriales</taxon>
        <taxon>Apiosporaceae</taxon>
        <taxon>Apiospora</taxon>
    </lineage>
</organism>
<comment type="caution">
    <text evidence="1">The sequence shown here is derived from an EMBL/GenBank/DDBJ whole genome shotgun (WGS) entry which is preliminary data.</text>
</comment>
<protein>
    <recommendedName>
        <fullName evidence="3">Ankyrin repeat protein</fullName>
    </recommendedName>
</protein>
<evidence type="ECO:0000313" key="2">
    <source>
        <dbReference type="Proteomes" id="UP001390339"/>
    </source>
</evidence>
<sequence length="223" mass="24635">MDHCLLPHDIFAVIARQADEDAVRGLLLTCRDLYELLVPLFYRRAVQDYPHLCERIVTAIRFDVDEEAIIRSLKRAERASARFDLFEETDIEGPSPTFVRSGRPTGALNRQSVYCSLMGLAAFFGYQEVISFLHQQGLSVDAVEASGAAGTKLHSSPPLFIALARGHHEAAKRLLSLGASPAQSQEAVDQRTALHRAAALPYPDIIERIVQLSTAETKTVIPL</sequence>
<dbReference type="SMART" id="SM00248">
    <property type="entry name" value="ANK"/>
    <property type="match status" value="3"/>
</dbReference>
<evidence type="ECO:0000313" key="1">
    <source>
        <dbReference type="EMBL" id="KAK8872331.1"/>
    </source>
</evidence>